<keyword evidence="8" id="KW-1185">Reference proteome</keyword>
<feature type="coiled-coil region" evidence="5">
    <location>
        <begin position="259"/>
        <end position="293"/>
    </location>
</feature>
<dbReference type="Proteomes" id="UP000550707">
    <property type="component" value="Unassembled WGS sequence"/>
</dbReference>
<dbReference type="GO" id="GO:0005930">
    <property type="term" value="C:axoneme"/>
    <property type="evidence" value="ECO:0007669"/>
    <property type="project" value="UniProtKB-SubCell"/>
</dbReference>
<gene>
    <name evidence="7" type="ORF">HJG59_017976</name>
</gene>
<dbReference type="PANTHER" id="PTHR19960">
    <property type="entry name" value="TEKTIN"/>
    <property type="match status" value="1"/>
</dbReference>
<evidence type="ECO:0000313" key="8">
    <source>
        <dbReference type="Proteomes" id="UP000550707"/>
    </source>
</evidence>
<feature type="region of interest" description="Disordered" evidence="6">
    <location>
        <begin position="73"/>
        <end position="103"/>
    </location>
</feature>
<keyword evidence="4" id="KW-0966">Cell projection</keyword>
<comment type="similarity">
    <text evidence="1 4">Belongs to the tektin family.</text>
</comment>
<dbReference type="GO" id="GO:0005634">
    <property type="term" value="C:nucleus"/>
    <property type="evidence" value="ECO:0007669"/>
    <property type="project" value="TreeGrafter"/>
</dbReference>
<sequence length="398" mass="46291">MAQTDVLLTKQPAPQTVPACELPPKLHDVARNTGAYTSAGLATAGFRTAKYLVDEWFQNCYASYHQAFADRDRSERQRHESKQLAAETEALAQRTQEDSTRKVGARLQCRERRQHPDLVRDYVEMELLKEAELIRNIQELLKRTIMQAVNQIRLNREHKEICEMDWSDKVEAYNIDETCTRYHNQSTEVQFHPHSTKLEESASTPETWAKFTQENLCRAERERLASVNLRGLIDCILRDTAEDLRLQCDAVNLAFARRLEELEDARHKLQHHLRKTLREITDQEHNVAALKKAIKDREAPLKVAQTRLYQRSYRPNVELCRDAAQFRLVSEVEELNMSLSALREKLLEAEQSLRNLEDTRLSLEKEIAVKTNSLFIDRQKCMAHRARYPAILQLAGYQ</sequence>
<dbReference type="AlphaFoldDB" id="A0A7J8J3W4"/>
<comment type="subcellular location">
    <subcellularLocation>
        <location evidence="4">Cytoplasm</location>
        <location evidence="4">Cytoskeleton</location>
        <location evidence="4">Cilium axoneme</location>
    </subcellularLocation>
</comment>
<dbReference type="GO" id="GO:0030317">
    <property type="term" value="P:flagellated sperm motility"/>
    <property type="evidence" value="ECO:0007669"/>
    <property type="project" value="UniProtKB-UniRule"/>
</dbReference>
<feature type="coiled-coil region" evidence="5">
    <location>
        <begin position="332"/>
        <end position="373"/>
    </location>
</feature>
<dbReference type="PRINTS" id="PR00511">
    <property type="entry name" value="TEKTIN"/>
</dbReference>
<keyword evidence="3 5" id="KW-0175">Coiled coil</keyword>
<proteinExistence type="inferred from homology"/>
<keyword evidence="2" id="KW-0963">Cytoplasm</keyword>
<evidence type="ECO:0000256" key="1">
    <source>
        <dbReference type="ARBA" id="ARBA00007209"/>
    </source>
</evidence>
<comment type="function">
    <text evidence="4">Microtubule inner protein (MIP) part of the dynein-decorated doublet microtubules (DMTs) in cilia and flagellar axoneme. Forms filamentous polymers in the walls of ciliary and flagellar microtubules. Required for normal sperm mobility.</text>
</comment>
<dbReference type="EMBL" id="JACASF010000003">
    <property type="protein sequence ID" value="KAF6491211.1"/>
    <property type="molecule type" value="Genomic_DNA"/>
</dbReference>
<evidence type="ECO:0000256" key="5">
    <source>
        <dbReference type="SAM" id="Coils"/>
    </source>
</evidence>
<keyword evidence="4" id="KW-0282">Flagellum</keyword>
<evidence type="ECO:0000256" key="3">
    <source>
        <dbReference type="ARBA" id="ARBA00023054"/>
    </source>
</evidence>
<name>A0A7J8J3W4_MOLMO</name>
<dbReference type="PANTHER" id="PTHR19960:SF12">
    <property type="entry name" value="TEKTIN-4"/>
    <property type="match status" value="1"/>
</dbReference>
<accession>A0A7J8J3W4</accession>
<dbReference type="Pfam" id="PF03148">
    <property type="entry name" value="Tektin"/>
    <property type="match status" value="1"/>
</dbReference>
<dbReference type="GO" id="GO:0060271">
    <property type="term" value="P:cilium assembly"/>
    <property type="evidence" value="ECO:0007669"/>
    <property type="project" value="UniProtKB-UniRule"/>
</dbReference>
<keyword evidence="4" id="KW-0969">Cilium</keyword>
<comment type="caution">
    <text evidence="7">The sequence shown here is derived from an EMBL/GenBank/DDBJ whole genome shotgun (WGS) entry which is preliminary data.</text>
</comment>
<protein>
    <recommendedName>
        <fullName evidence="4">Tektin</fullName>
    </recommendedName>
</protein>
<dbReference type="InterPro" id="IPR000435">
    <property type="entry name" value="Tektins"/>
</dbReference>
<evidence type="ECO:0000256" key="6">
    <source>
        <dbReference type="SAM" id="MobiDB-lite"/>
    </source>
</evidence>
<organism evidence="7 8">
    <name type="scientific">Molossus molossus</name>
    <name type="common">Pallas' mastiff bat</name>
    <name type="synonym">Vespertilio molossus</name>
    <dbReference type="NCBI Taxonomy" id="27622"/>
    <lineage>
        <taxon>Eukaryota</taxon>
        <taxon>Metazoa</taxon>
        <taxon>Chordata</taxon>
        <taxon>Craniata</taxon>
        <taxon>Vertebrata</taxon>
        <taxon>Euteleostomi</taxon>
        <taxon>Mammalia</taxon>
        <taxon>Eutheria</taxon>
        <taxon>Laurasiatheria</taxon>
        <taxon>Chiroptera</taxon>
        <taxon>Yangochiroptera</taxon>
        <taxon>Molossidae</taxon>
        <taxon>Molossus</taxon>
    </lineage>
</organism>
<evidence type="ECO:0000256" key="4">
    <source>
        <dbReference type="RuleBase" id="RU367040"/>
    </source>
</evidence>
<evidence type="ECO:0000313" key="7">
    <source>
        <dbReference type="EMBL" id="KAF6491211.1"/>
    </source>
</evidence>
<dbReference type="GO" id="GO:0036126">
    <property type="term" value="C:sperm flagellum"/>
    <property type="evidence" value="ECO:0007669"/>
    <property type="project" value="TreeGrafter"/>
</dbReference>
<evidence type="ECO:0000256" key="2">
    <source>
        <dbReference type="ARBA" id="ARBA00022490"/>
    </source>
</evidence>
<reference evidence="7 8" key="1">
    <citation type="journal article" date="2020" name="Nature">
        <title>Six reference-quality genomes reveal evolution of bat adaptations.</title>
        <authorList>
            <person name="Jebb D."/>
            <person name="Huang Z."/>
            <person name="Pippel M."/>
            <person name="Hughes G.M."/>
            <person name="Lavrichenko K."/>
            <person name="Devanna P."/>
            <person name="Winkler S."/>
            <person name="Jermiin L.S."/>
            <person name="Skirmuntt E.C."/>
            <person name="Katzourakis A."/>
            <person name="Burkitt-Gray L."/>
            <person name="Ray D.A."/>
            <person name="Sullivan K.A.M."/>
            <person name="Roscito J.G."/>
            <person name="Kirilenko B.M."/>
            <person name="Davalos L.M."/>
            <person name="Corthals A.P."/>
            <person name="Power M.L."/>
            <person name="Jones G."/>
            <person name="Ransome R.D."/>
            <person name="Dechmann D.K.N."/>
            <person name="Locatelli A.G."/>
            <person name="Puechmaille S.J."/>
            <person name="Fedrigo O."/>
            <person name="Jarvis E.D."/>
            <person name="Hiller M."/>
            <person name="Vernes S.C."/>
            <person name="Myers E.W."/>
            <person name="Teeling E.C."/>
        </authorList>
    </citation>
    <scope>NUCLEOTIDE SEQUENCE [LARGE SCALE GENOMIC DNA]</scope>
    <source>
        <strain evidence="7">MMolMol1</strain>
        <tissue evidence="7">Muscle</tissue>
    </source>
</reference>
<dbReference type="InterPro" id="IPR048256">
    <property type="entry name" value="Tektin-like"/>
</dbReference>
<feature type="compositionally biased region" description="Basic and acidic residues" evidence="6">
    <location>
        <begin position="73"/>
        <end position="82"/>
    </location>
</feature>
<dbReference type="GO" id="GO:0015630">
    <property type="term" value="C:microtubule cytoskeleton"/>
    <property type="evidence" value="ECO:0007669"/>
    <property type="project" value="UniProtKB-UniRule"/>
</dbReference>